<dbReference type="Pfam" id="PF00719">
    <property type="entry name" value="Pyrophosphatase"/>
    <property type="match status" value="1"/>
</dbReference>
<dbReference type="SUPFAM" id="SSF50324">
    <property type="entry name" value="Inorganic pyrophosphatase"/>
    <property type="match status" value="1"/>
</dbReference>
<dbReference type="EC" id="3.6.1.1" evidence="2"/>
<keyword evidence="4" id="KW-0378">Hydrolase</keyword>
<name>A0A380RVS5_FIBSU</name>
<gene>
    <name evidence="6" type="ORF">SAMN05661053_0878</name>
</gene>
<keyword evidence="5" id="KW-0460">Magnesium</keyword>
<accession>A0A380RVS5</accession>
<dbReference type="AlphaFoldDB" id="A0A380RVS5"/>
<evidence type="ECO:0000256" key="3">
    <source>
        <dbReference type="ARBA" id="ARBA00022723"/>
    </source>
</evidence>
<sequence>MAINYLDLPIGRKYPYEVDCVVEIGKDTNLKYEYDERLHVFRLDRCLLSSMSYPCTYGFIPSTKADDGDALDMLIYSPASMITGTVCTCRVIGALDMTDGGKKDYKVLGVPVFNPRPFCDITDVDQMFLRITKNFFQNYKELEGKDVQIGEWKDAAFAREKVIAAHKAYFQNQVQVPESCYQEPEHDDKITAEELI</sequence>
<evidence type="ECO:0000313" key="6">
    <source>
        <dbReference type="EMBL" id="SUQ19638.1"/>
    </source>
</evidence>
<keyword evidence="3" id="KW-0479">Metal-binding</keyword>
<dbReference type="Gene3D" id="3.90.80.10">
    <property type="entry name" value="Inorganic pyrophosphatase"/>
    <property type="match status" value="1"/>
</dbReference>
<dbReference type="InterPro" id="IPR036649">
    <property type="entry name" value="Pyrophosphatase_sf"/>
</dbReference>
<evidence type="ECO:0000256" key="2">
    <source>
        <dbReference type="ARBA" id="ARBA00012146"/>
    </source>
</evidence>
<dbReference type="CDD" id="cd00412">
    <property type="entry name" value="pyrophosphatase"/>
    <property type="match status" value="1"/>
</dbReference>
<dbReference type="GO" id="GO:0006796">
    <property type="term" value="P:phosphate-containing compound metabolic process"/>
    <property type="evidence" value="ECO:0007669"/>
    <property type="project" value="InterPro"/>
</dbReference>
<evidence type="ECO:0000256" key="4">
    <source>
        <dbReference type="ARBA" id="ARBA00022801"/>
    </source>
</evidence>
<protein>
    <recommendedName>
        <fullName evidence="2">inorganic diphosphatase</fullName>
        <ecNumber evidence="2">3.6.1.1</ecNumber>
    </recommendedName>
</protein>
<organism evidence="6 7">
    <name type="scientific">Fibrobacter succinogenes</name>
    <name type="common">Bacteroides succinogenes</name>
    <dbReference type="NCBI Taxonomy" id="833"/>
    <lineage>
        <taxon>Bacteria</taxon>
        <taxon>Pseudomonadati</taxon>
        <taxon>Fibrobacterota</taxon>
        <taxon>Fibrobacteria</taxon>
        <taxon>Fibrobacterales</taxon>
        <taxon>Fibrobacteraceae</taxon>
        <taxon>Fibrobacter</taxon>
    </lineage>
</organism>
<dbReference type="Proteomes" id="UP000255423">
    <property type="component" value="Unassembled WGS sequence"/>
</dbReference>
<dbReference type="EMBL" id="UHJL01000001">
    <property type="protein sequence ID" value="SUQ19638.1"/>
    <property type="molecule type" value="Genomic_DNA"/>
</dbReference>
<dbReference type="InterPro" id="IPR008162">
    <property type="entry name" value="Pyrophosphatase"/>
</dbReference>
<comment type="cofactor">
    <cofactor evidence="1">
        <name>Mg(2+)</name>
        <dbReference type="ChEBI" id="CHEBI:18420"/>
    </cofactor>
</comment>
<reference evidence="6 7" key="1">
    <citation type="submission" date="2017-08" db="EMBL/GenBank/DDBJ databases">
        <authorList>
            <person name="de Groot N.N."/>
        </authorList>
    </citation>
    <scope>NUCLEOTIDE SEQUENCE [LARGE SCALE GENOMIC DNA]</scope>
    <source>
        <strain evidence="6 7">HM2</strain>
    </source>
</reference>
<dbReference type="PANTHER" id="PTHR10286">
    <property type="entry name" value="INORGANIC PYROPHOSPHATASE"/>
    <property type="match status" value="1"/>
</dbReference>
<evidence type="ECO:0000313" key="7">
    <source>
        <dbReference type="Proteomes" id="UP000255423"/>
    </source>
</evidence>
<dbReference type="GO" id="GO:0005737">
    <property type="term" value="C:cytoplasm"/>
    <property type="evidence" value="ECO:0007669"/>
    <property type="project" value="InterPro"/>
</dbReference>
<dbReference type="RefSeq" id="WP_109572217.1">
    <property type="nucleotide sequence ID" value="NZ_UHJL01000001.1"/>
</dbReference>
<evidence type="ECO:0000256" key="1">
    <source>
        <dbReference type="ARBA" id="ARBA00001946"/>
    </source>
</evidence>
<evidence type="ECO:0000256" key="5">
    <source>
        <dbReference type="ARBA" id="ARBA00022842"/>
    </source>
</evidence>
<proteinExistence type="predicted"/>
<dbReference type="GO" id="GO:0000287">
    <property type="term" value="F:magnesium ion binding"/>
    <property type="evidence" value="ECO:0007669"/>
    <property type="project" value="InterPro"/>
</dbReference>
<dbReference type="GO" id="GO:0004427">
    <property type="term" value="F:inorganic diphosphate phosphatase activity"/>
    <property type="evidence" value="ECO:0007669"/>
    <property type="project" value="UniProtKB-EC"/>
</dbReference>